<dbReference type="AlphaFoldDB" id="A0A7G9GJH5"/>
<keyword evidence="2" id="KW-1185">Reference proteome</keyword>
<proteinExistence type="predicted"/>
<reference evidence="1 2" key="1">
    <citation type="submission" date="2020-08" db="EMBL/GenBank/DDBJ databases">
        <authorList>
            <person name="Liu C."/>
            <person name="Sun Q."/>
        </authorList>
    </citation>
    <scope>NUCLEOTIDE SEQUENCE [LARGE SCALE GENOMIC DNA]</scope>
    <source>
        <strain evidence="1 2">NSJ-61</strain>
    </source>
</reference>
<dbReference type="RefSeq" id="WP_117453293.1">
    <property type="nucleotide sequence ID" value="NZ_CP060636.1"/>
</dbReference>
<gene>
    <name evidence="1" type="ORF">H9Q80_11780</name>
</gene>
<name>A0A7G9GJH5_9FIRM</name>
<evidence type="ECO:0000313" key="1">
    <source>
        <dbReference type="EMBL" id="QNM10957.1"/>
    </source>
</evidence>
<sequence>MNKEQITSKTEASIRQQLYQRGYATCIDTMVSLGWLNPKDVSRWQKGEIPYLERVCGSNLGHLNTFLKAYHQYAMKNGYKENWTCYRHKKTKKMLRFSKSGNEVVEKRYATHIVCMECKKKEKVKEVLDGEKNTK</sequence>
<evidence type="ECO:0000313" key="2">
    <source>
        <dbReference type="Proteomes" id="UP000515856"/>
    </source>
</evidence>
<dbReference type="Proteomes" id="UP000515856">
    <property type="component" value="Chromosome"/>
</dbReference>
<accession>A0A7G9GJH5</accession>
<dbReference type="EMBL" id="CP060636">
    <property type="protein sequence ID" value="QNM10957.1"/>
    <property type="molecule type" value="Genomic_DNA"/>
</dbReference>
<organism evidence="1 2">
    <name type="scientific">[Eubacterium] hominis</name>
    <dbReference type="NCBI Taxonomy" id="2764325"/>
    <lineage>
        <taxon>Bacteria</taxon>
        <taxon>Bacillati</taxon>
        <taxon>Bacillota</taxon>
        <taxon>Erysipelotrichia</taxon>
        <taxon>Erysipelotrichales</taxon>
        <taxon>Erysipelotrichaceae</taxon>
        <taxon>Amedibacillus</taxon>
    </lineage>
</organism>
<protein>
    <submittedName>
        <fullName evidence="1">Uncharacterized protein</fullName>
    </submittedName>
</protein>
<dbReference type="KEGG" id="ehn:H9Q80_11780"/>